<dbReference type="OrthoDB" id="4013061at2759"/>
<accession>A0A1E4SIR6</accession>
<proteinExistence type="predicted"/>
<dbReference type="Proteomes" id="UP000094285">
    <property type="component" value="Unassembled WGS sequence"/>
</dbReference>
<sequence length="415" mass="45950">MSFNSDIDKTMDNLTLVDRSEPSSEPSQRGHPVLPKKSLLSSSLASERAAYGYAQNRNYHPPSKAHFSLDGGDRPSPANIDIQKHYTDDHPEPELLASSVGKDINGRLIPSSSTISLLSLNNLQNDLDSTLIGSTKDSQTLSKLQQHFQLFQTQPVINQPQAFVDRKNSYSAIPSRNSITHLNQIRLQPYQRFTSPPPAGPHMQQISPQTSQESHHSTSQSIPINSTYKGNIIVPDSPNLDPTSLGGSPSRFWLSSQTPPRSMSNSLTRNSRSYLYQTQNNQNPNQTVLQPQIQTQTPSTQGQDHANIKKSMYISLQPNAENFNYTTTIVPLDSAGHDSPNLVPVQTPLEDPPMTPLYLNKLTLDSGDSYFGNYTFTGTNNEFGGKDITSVATLIEENEIEEDDSSEELKEKEIV</sequence>
<feature type="compositionally biased region" description="Basic and acidic residues" evidence="1">
    <location>
        <begin position="1"/>
        <end position="11"/>
    </location>
</feature>
<dbReference type="AlphaFoldDB" id="A0A1E4SIR6"/>
<feature type="region of interest" description="Disordered" evidence="1">
    <location>
        <begin position="54"/>
        <end position="95"/>
    </location>
</feature>
<feature type="region of interest" description="Disordered" evidence="1">
    <location>
        <begin position="1"/>
        <end position="39"/>
    </location>
</feature>
<dbReference type="GeneID" id="30980926"/>
<name>A0A1E4SIR6_9ASCO</name>
<evidence type="ECO:0000256" key="1">
    <source>
        <dbReference type="SAM" id="MobiDB-lite"/>
    </source>
</evidence>
<dbReference type="RefSeq" id="XP_020064525.1">
    <property type="nucleotide sequence ID" value="XM_020206789.1"/>
</dbReference>
<evidence type="ECO:0000313" key="3">
    <source>
        <dbReference type="Proteomes" id="UP000094285"/>
    </source>
</evidence>
<protein>
    <submittedName>
        <fullName evidence="2">Uncharacterized protein</fullName>
    </submittedName>
</protein>
<gene>
    <name evidence="2" type="ORF">CANTADRAFT_22146</name>
</gene>
<feature type="compositionally biased region" description="Polar residues" evidence="1">
    <location>
        <begin position="240"/>
        <end position="268"/>
    </location>
</feature>
<dbReference type="EMBL" id="KV453912">
    <property type="protein sequence ID" value="ODV79403.1"/>
    <property type="molecule type" value="Genomic_DNA"/>
</dbReference>
<evidence type="ECO:0000313" key="2">
    <source>
        <dbReference type="EMBL" id="ODV79403.1"/>
    </source>
</evidence>
<feature type="compositionally biased region" description="Low complexity" evidence="1">
    <location>
        <begin position="207"/>
        <end position="221"/>
    </location>
</feature>
<feature type="region of interest" description="Disordered" evidence="1">
    <location>
        <begin position="191"/>
        <end position="268"/>
    </location>
</feature>
<keyword evidence="3" id="KW-1185">Reference proteome</keyword>
<feature type="compositionally biased region" description="Basic and acidic residues" evidence="1">
    <location>
        <begin position="82"/>
        <end position="93"/>
    </location>
</feature>
<organism evidence="2 3">
    <name type="scientific">Suhomyces tanzawaensis NRRL Y-17324</name>
    <dbReference type="NCBI Taxonomy" id="984487"/>
    <lineage>
        <taxon>Eukaryota</taxon>
        <taxon>Fungi</taxon>
        <taxon>Dikarya</taxon>
        <taxon>Ascomycota</taxon>
        <taxon>Saccharomycotina</taxon>
        <taxon>Pichiomycetes</taxon>
        <taxon>Debaryomycetaceae</taxon>
        <taxon>Suhomyces</taxon>
    </lineage>
</organism>
<reference evidence="3" key="1">
    <citation type="submission" date="2016-05" db="EMBL/GenBank/DDBJ databases">
        <title>Comparative genomics of biotechnologically important yeasts.</title>
        <authorList>
            <consortium name="DOE Joint Genome Institute"/>
            <person name="Riley R."/>
            <person name="Haridas S."/>
            <person name="Wolfe K.H."/>
            <person name="Lopes M.R."/>
            <person name="Hittinger C.T."/>
            <person name="Goker M."/>
            <person name="Salamov A."/>
            <person name="Wisecaver J."/>
            <person name="Long T.M."/>
            <person name="Aerts A.L."/>
            <person name="Barry K."/>
            <person name="Choi C."/>
            <person name="Clum A."/>
            <person name="Coughlan A.Y."/>
            <person name="Deshpande S."/>
            <person name="Douglass A.P."/>
            <person name="Hanson S.J."/>
            <person name="Klenk H.-P."/>
            <person name="Labutti K."/>
            <person name="Lapidus A."/>
            <person name="Lindquist E."/>
            <person name="Lipzen A."/>
            <person name="Meier-Kolthoff J.P."/>
            <person name="Ohm R.A."/>
            <person name="Otillar R.P."/>
            <person name="Pangilinan J."/>
            <person name="Peng Y."/>
            <person name="Rokas A."/>
            <person name="Rosa C.A."/>
            <person name="Scheuner C."/>
            <person name="Sibirny A.A."/>
            <person name="Slot J.C."/>
            <person name="Stielow J.B."/>
            <person name="Sun H."/>
            <person name="Kurtzman C.P."/>
            <person name="Blackwell M."/>
            <person name="Grigoriev I.V."/>
            <person name="Jeffries T.W."/>
        </authorList>
    </citation>
    <scope>NUCLEOTIDE SEQUENCE [LARGE SCALE GENOMIC DNA]</scope>
    <source>
        <strain evidence="3">NRRL Y-17324</strain>
    </source>
</reference>